<evidence type="ECO:0000313" key="2">
    <source>
        <dbReference type="EMBL" id="KXN66036.1"/>
    </source>
</evidence>
<protein>
    <recommendedName>
        <fullName evidence="4">Secreted protein</fullName>
    </recommendedName>
</protein>
<gene>
    <name evidence="2" type="ORF">CONCODRAFT_12201</name>
</gene>
<evidence type="ECO:0008006" key="4">
    <source>
        <dbReference type="Google" id="ProtNLM"/>
    </source>
</evidence>
<accession>A0A137NTI9</accession>
<sequence>MFIKSVLILVPFIQFALGDKCGPYVETPKYVIKPFYENTTSTCDNVVNGKPAILPDPHNFKDPMRCEFKNADGDTRYYKCNSNDSVNDFVSRAKAAGWNCN</sequence>
<dbReference type="EMBL" id="KQ964775">
    <property type="protein sequence ID" value="KXN66036.1"/>
    <property type="molecule type" value="Genomic_DNA"/>
</dbReference>
<feature type="signal peptide" evidence="1">
    <location>
        <begin position="1"/>
        <end position="18"/>
    </location>
</feature>
<organism evidence="2 3">
    <name type="scientific">Conidiobolus coronatus (strain ATCC 28846 / CBS 209.66 / NRRL 28638)</name>
    <name type="common">Delacroixia coronata</name>
    <dbReference type="NCBI Taxonomy" id="796925"/>
    <lineage>
        <taxon>Eukaryota</taxon>
        <taxon>Fungi</taxon>
        <taxon>Fungi incertae sedis</taxon>
        <taxon>Zoopagomycota</taxon>
        <taxon>Entomophthoromycotina</taxon>
        <taxon>Entomophthoromycetes</taxon>
        <taxon>Entomophthorales</taxon>
        <taxon>Ancylistaceae</taxon>
        <taxon>Conidiobolus</taxon>
    </lineage>
</organism>
<feature type="chain" id="PRO_5007294015" description="Secreted protein" evidence="1">
    <location>
        <begin position="19"/>
        <end position="101"/>
    </location>
</feature>
<keyword evidence="1" id="KW-0732">Signal</keyword>
<name>A0A137NTI9_CONC2</name>
<evidence type="ECO:0000256" key="1">
    <source>
        <dbReference type="SAM" id="SignalP"/>
    </source>
</evidence>
<proteinExistence type="predicted"/>
<dbReference type="AlphaFoldDB" id="A0A137NTI9"/>
<keyword evidence="3" id="KW-1185">Reference proteome</keyword>
<evidence type="ECO:0000313" key="3">
    <source>
        <dbReference type="Proteomes" id="UP000070444"/>
    </source>
</evidence>
<reference evidence="2 3" key="1">
    <citation type="journal article" date="2015" name="Genome Biol. Evol.">
        <title>Phylogenomic analyses indicate that early fungi evolved digesting cell walls of algal ancestors of land plants.</title>
        <authorList>
            <person name="Chang Y."/>
            <person name="Wang S."/>
            <person name="Sekimoto S."/>
            <person name="Aerts A.L."/>
            <person name="Choi C."/>
            <person name="Clum A."/>
            <person name="LaButti K.M."/>
            <person name="Lindquist E.A."/>
            <person name="Yee Ngan C."/>
            <person name="Ohm R.A."/>
            <person name="Salamov A.A."/>
            <person name="Grigoriev I.V."/>
            <person name="Spatafora J.W."/>
            <person name="Berbee M.L."/>
        </authorList>
    </citation>
    <scope>NUCLEOTIDE SEQUENCE [LARGE SCALE GENOMIC DNA]</scope>
    <source>
        <strain evidence="2 3">NRRL 28638</strain>
    </source>
</reference>
<dbReference type="Proteomes" id="UP000070444">
    <property type="component" value="Unassembled WGS sequence"/>
</dbReference>